<evidence type="ECO:0000256" key="3">
    <source>
        <dbReference type="ARBA" id="ARBA00023239"/>
    </source>
</evidence>
<proteinExistence type="inferred from homology"/>
<dbReference type="SMART" id="SM01130">
    <property type="entry name" value="DHDPS"/>
    <property type="match status" value="1"/>
</dbReference>
<dbReference type="InterPro" id="IPR013785">
    <property type="entry name" value="Aldolase_TIM"/>
</dbReference>
<organism evidence="8 9">
    <name type="scientific">Persicitalea jodogahamensis</name>
    <dbReference type="NCBI Taxonomy" id="402147"/>
    <lineage>
        <taxon>Bacteria</taxon>
        <taxon>Pseudomonadati</taxon>
        <taxon>Bacteroidota</taxon>
        <taxon>Cytophagia</taxon>
        <taxon>Cytophagales</taxon>
        <taxon>Spirosomataceae</taxon>
        <taxon>Persicitalea</taxon>
    </lineage>
</organism>
<evidence type="ECO:0000256" key="7">
    <source>
        <dbReference type="PIRSR" id="PIRSR001365-2"/>
    </source>
</evidence>
<keyword evidence="2" id="KW-0963">Cytoplasm</keyword>
<dbReference type="Pfam" id="PF00701">
    <property type="entry name" value="DHDPS"/>
    <property type="match status" value="1"/>
</dbReference>
<evidence type="ECO:0000256" key="1">
    <source>
        <dbReference type="ARBA" id="ARBA00004496"/>
    </source>
</evidence>
<dbReference type="Gene3D" id="3.20.20.70">
    <property type="entry name" value="Aldolase class I"/>
    <property type="match status" value="1"/>
</dbReference>
<evidence type="ECO:0000256" key="6">
    <source>
        <dbReference type="PIRSR" id="PIRSR001365-1"/>
    </source>
</evidence>
<feature type="binding site" evidence="7">
    <location>
        <position position="55"/>
    </location>
    <ligand>
        <name>pyruvate</name>
        <dbReference type="ChEBI" id="CHEBI:15361"/>
    </ligand>
</feature>
<sequence>MANNYFIMIQKIEGLVAAPFTPMHADGSLNLSIVSQYARMLAHNGVKGAFVAGSTGEGVSLTYQEKRDIIEAWGHASEKDLLKIAMVGGNSVEEMQQLAKWAAACGYDAIAILAPHYFKINSAETIAQICREVGEAAPDTAVYFYHIPVLTGVNVSMVQLLEHLDGQMPNFAGIKYTHHDMMEYNQCLNYGGGKYDILWGWDEVFLGGMAMGARGGVGSTFNYAAPLYHRLMAAFDAGDLAEARRLQEKSIDIVKLLGKYGGISVGKAYMRALGLDCGTFRLPVRNMSEAQYGEFFQDLEDIEFFVYASEMPEVYS</sequence>
<evidence type="ECO:0000313" key="9">
    <source>
        <dbReference type="Proteomes" id="UP000598271"/>
    </source>
</evidence>
<name>A0A8J3DDU6_9BACT</name>
<evidence type="ECO:0000256" key="2">
    <source>
        <dbReference type="ARBA" id="ARBA00022490"/>
    </source>
</evidence>
<keyword evidence="9" id="KW-1185">Reference proteome</keyword>
<reference evidence="8 9" key="1">
    <citation type="journal article" date="2014" name="Int. J. Syst. Evol. Microbiol.">
        <title>Complete genome sequence of Corynebacterium casei LMG S-19264T (=DSM 44701T), isolated from a smear-ripened cheese.</title>
        <authorList>
            <consortium name="US DOE Joint Genome Institute (JGI-PGF)"/>
            <person name="Walter F."/>
            <person name="Albersmeier A."/>
            <person name="Kalinowski J."/>
            <person name="Ruckert C."/>
        </authorList>
    </citation>
    <scope>NUCLEOTIDE SEQUENCE [LARGE SCALE GENOMIC DNA]</scope>
    <source>
        <strain evidence="8 9">KCTC 12866</strain>
    </source>
</reference>
<dbReference type="GO" id="GO:0016829">
    <property type="term" value="F:lyase activity"/>
    <property type="evidence" value="ECO:0007669"/>
    <property type="project" value="UniProtKB-KW"/>
</dbReference>
<comment type="similarity">
    <text evidence="5">Belongs to the DapA family.</text>
</comment>
<evidence type="ECO:0000256" key="5">
    <source>
        <dbReference type="PIRNR" id="PIRNR001365"/>
    </source>
</evidence>
<accession>A0A8J3DDU6</accession>
<dbReference type="PIRSF" id="PIRSF001365">
    <property type="entry name" value="DHDPS"/>
    <property type="match status" value="1"/>
</dbReference>
<dbReference type="SUPFAM" id="SSF51569">
    <property type="entry name" value="Aldolase"/>
    <property type="match status" value="1"/>
</dbReference>
<comment type="caution">
    <text evidence="8">The sequence shown here is derived from an EMBL/GenBank/DDBJ whole genome shotgun (WGS) entry which is preliminary data.</text>
</comment>
<keyword evidence="4" id="KW-0119">Carbohydrate metabolism</keyword>
<dbReference type="InterPro" id="IPR002220">
    <property type="entry name" value="DapA-like"/>
</dbReference>
<evidence type="ECO:0000256" key="4">
    <source>
        <dbReference type="ARBA" id="ARBA00023277"/>
    </source>
</evidence>
<gene>
    <name evidence="8" type="ORF">GCM10007390_48380</name>
</gene>
<dbReference type="PRINTS" id="PR00146">
    <property type="entry name" value="DHPICSNTHASE"/>
</dbReference>
<comment type="subcellular location">
    <subcellularLocation>
        <location evidence="1">Cytoplasm</location>
    </subcellularLocation>
</comment>
<protein>
    <submittedName>
        <fullName evidence="8">N-acetylneuraminate lyase</fullName>
    </submittedName>
</protein>
<dbReference type="GO" id="GO:0005737">
    <property type="term" value="C:cytoplasm"/>
    <property type="evidence" value="ECO:0007669"/>
    <property type="project" value="UniProtKB-SubCell"/>
</dbReference>
<dbReference type="PANTHER" id="PTHR12128:SF21">
    <property type="entry name" value="N-ACETYLNEURAMINATE LYASE"/>
    <property type="match status" value="1"/>
</dbReference>
<dbReference type="Proteomes" id="UP000598271">
    <property type="component" value="Unassembled WGS sequence"/>
</dbReference>
<keyword evidence="3 5" id="KW-0456">Lyase</keyword>
<dbReference type="AlphaFoldDB" id="A0A8J3DDU6"/>
<feature type="binding site" evidence="7">
    <location>
        <position position="217"/>
    </location>
    <ligand>
        <name>pyruvate</name>
        <dbReference type="ChEBI" id="CHEBI:15361"/>
    </ligand>
</feature>
<evidence type="ECO:0000313" key="8">
    <source>
        <dbReference type="EMBL" id="GHB86917.1"/>
    </source>
</evidence>
<feature type="active site" description="Proton donor/acceptor" evidence="6">
    <location>
        <position position="145"/>
    </location>
</feature>
<dbReference type="PANTHER" id="PTHR12128">
    <property type="entry name" value="DIHYDRODIPICOLINATE SYNTHASE"/>
    <property type="match status" value="1"/>
</dbReference>
<feature type="active site" description="Schiff-base intermediate with substrate" evidence="6">
    <location>
        <position position="175"/>
    </location>
</feature>
<dbReference type="EMBL" id="BMXF01000007">
    <property type="protein sequence ID" value="GHB86917.1"/>
    <property type="molecule type" value="Genomic_DNA"/>
</dbReference>